<keyword evidence="2" id="KW-1185">Reference proteome</keyword>
<protein>
    <submittedName>
        <fullName evidence="1">Uncharacterized protein</fullName>
    </submittedName>
</protein>
<dbReference type="Proteomes" id="UP000202440">
    <property type="component" value="Chromosome"/>
</dbReference>
<evidence type="ECO:0000313" key="1">
    <source>
        <dbReference type="EMBL" id="ASP38019.1"/>
    </source>
</evidence>
<name>A0A222FGZ0_9GAMM</name>
<organism evidence="1 2">
    <name type="scientific">Bacterioplanes sanyensis</name>
    <dbReference type="NCBI Taxonomy" id="1249553"/>
    <lineage>
        <taxon>Bacteria</taxon>
        <taxon>Pseudomonadati</taxon>
        <taxon>Pseudomonadota</taxon>
        <taxon>Gammaproteobacteria</taxon>
        <taxon>Oceanospirillales</taxon>
        <taxon>Oceanospirillaceae</taxon>
        <taxon>Bacterioplanes</taxon>
    </lineage>
</organism>
<reference evidence="1 2" key="1">
    <citation type="submission" date="2017-07" db="EMBL/GenBank/DDBJ databases">
        <title>Annotated genome sequence of Bacterioplanes sanyensis isolated from Red Sea.</title>
        <authorList>
            <person name="Rehman Z.U."/>
        </authorList>
    </citation>
    <scope>NUCLEOTIDE SEQUENCE [LARGE SCALE GENOMIC DNA]</scope>
    <source>
        <strain evidence="1 2">NV9</strain>
    </source>
</reference>
<dbReference type="EMBL" id="CP022530">
    <property type="protein sequence ID" value="ASP38019.1"/>
    <property type="molecule type" value="Genomic_DNA"/>
</dbReference>
<evidence type="ECO:0000313" key="2">
    <source>
        <dbReference type="Proteomes" id="UP000202440"/>
    </source>
</evidence>
<sequence length="75" mass="7812">MAVGNAIIIKINNIIDMGVDGRIGRSIFLLQDLFSNGQSQTVVFRAAGAGIGVGGSKFLNHYAIAGQKVCSSQTT</sequence>
<gene>
    <name evidence="1" type="ORF">CHH28_04685</name>
</gene>
<proteinExistence type="predicted"/>
<accession>A0A222FGZ0</accession>
<dbReference type="AlphaFoldDB" id="A0A222FGZ0"/>
<dbReference type="KEGG" id="bsan:CHH28_04685"/>